<dbReference type="InParanoid" id="A0A1Y2BHM3"/>
<dbReference type="EMBL" id="MCFC01000003">
    <property type="protein sequence ID" value="ORY34294.1"/>
    <property type="molecule type" value="Genomic_DNA"/>
</dbReference>
<evidence type="ECO:0000313" key="3">
    <source>
        <dbReference type="Proteomes" id="UP000193986"/>
    </source>
</evidence>
<accession>A0A1Y2BHM3</accession>
<dbReference type="STRING" id="71784.A0A1Y2BHM3"/>
<keyword evidence="1" id="KW-1133">Transmembrane helix</keyword>
<name>A0A1Y2BHM3_9TREE</name>
<dbReference type="AlphaFoldDB" id="A0A1Y2BHM3"/>
<keyword evidence="1" id="KW-0812">Transmembrane</keyword>
<dbReference type="PANTHER" id="PTHR12224:SF0">
    <property type="entry name" value="BETA-1,4-MANNOSYL-GLYCOPROTEIN 4-BETA-N-ACETYLGLUCOSAMINYLTRANSFERASE"/>
    <property type="match status" value="1"/>
</dbReference>
<organism evidence="2 3">
    <name type="scientific">Naematelia encephala</name>
    <dbReference type="NCBI Taxonomy" id="71784"/>
    <lineage>
        <taxon>Eukaryota</taxon>
        <taxon>Fungi</taxon>
        <taxon>Dikarya</taxon>
        <taxon>Basidiomycota</taxon>
        <taxon>Agaricomycotina</taxon>
        <taxon>Tremellomycetes</taxon>
        <taxon>Tremellales</taxon>
        <taxon>Naemateliaceae</taxon>
        <taxon>Naematelia</taxon>
    </lineage>
</organism>
<dbReference type="Pfam" id="PF04724">
    <property type="entry name" value="Glyco_transf_17"/>
    <property type="match status" value="1"/>
</dbReference>
<dbReference type="GO" id="GO:0003830">
    <property type="term" value="F:beta-1,4-mannosylglycoprotein 4-beta-N-acetylglucosaminyltransferase activity"/>
    <property type="evidence" value="ECO:0007669"/>
    <property type="project" value="InterPro"/>
</dbReference>
<proteinExistence type="predicted"/>
<keyword evidence="3" id="KW-1185">Reference proteome</keyword>
<dbReference type="Proteomes" id="UP000193986">
    <property type="component" value="Unassembled WGS sequence"/>
</dbReference>
<reference evidence="2 3" key="1">
    <citation type="submission" date="2016-07" db="EMBL/GenBank/DDBJ databases">
        <title>Pervasive Adenine N6-methylation of Active Genes in Fungi.</title>
        <authorList>
            <consortium name="DOE Joint Genome Institute"/>
            <person name="Mondo S.J."/>
            <person name="Dannebaum R.O."/>
            <person name="Kuo R.C."/>
            <person name="Labutti K."/>
            <person name="Haridas S."/>
            <person name="Kuo A."/>
            <person name="Salamov A."/>
            <person name="Ahrendt S.R."/>
            <person name="Lipzen A."/>
            <person name="Sullivan W."/>
            <person name="Andreopoulos W.B."/>
            <person name="Clum A."/>
            <person name="Lindquist E."/>
            <person name="Daum C."/>
            <person name="Ramamoorthy G.K."/>
            <person name="Gryganskyi A."/>
            <person name="Culley D."/>
            <person name="Magnuson J.K."/>
            <person name="James T.Y."/>
            <person name="O'Malley M.A."/>
            <person name="Stajich J.E."/>
            <person name="Spatafora J.W."/>
            <person name="Visel A."/>
            <person name="Grigoriev I.V."/>
        </authorList>
    </citation>
    <scope>NUCLEOTIDE SEQUENCE [LARGE SCALE GENOMIC DNA]</scope>
    <source>
        <strain evidence="2 3">68-887.2</strain>
    </source>
</reference>
<keyword evidence="1" id="KW-0472">Membrane</keyword>
<feature type="transmembrane region" description="Helical" evidence="1">
    <location>
        <begin position="37"/>
        <end position="57"/>
    </location>
</feature>
<comment type="caution">
    <text evidence="2">The sequence shown here is derived from an EMBL/GenBank/DDBJ whole genome shotgun (WGS) entry which is preliminary data.</text>
</comment>
<dbReference type="PANTHER" id="PTHR12224">
    <property type="entry name" value="BETA-1,4-MANNOSYL-GLYCOPROTEIN BETA-1,4-N-ACETYLGLUCOSAMINYL-TRANSFERASE"/>
    <property type="match status" value="1"/>
</dbReference>
<sequence length="398" mass="45820">MTDLRPLLPLSLQDPSSPRRSYLSLVVSQVRRRPYRLVILLCLFLFILLNLHTLGTFRRDLIYLIRPIWDTPERAFTIIDHFPLPPGPDLPKPQLISKWCQLHGWDTRPDGPPRIVDAILFSTELDMLEIRMREYAKHVSTFIVVEANATFAGDPKPLHFAEHRERFNEIAAEAGGKVVYRSVLDLKKGQPRGSFVNEETMRRVVGDVLSELQLPKGSLVIQTDVDEIISRDTLNLLSSCHGFPPELHLNVKNYRYGFNFPIPDQGYWRPRIHTITAQETNVPYYHGRGGDTLLADAGWHCTFCFRTLVEMVAKMRGYSHNDRLRSEDLVDLKNLRHRVCVGKDPFNMFPEAWTFKDIIAQSGSIRHEHSFRNLPIALAQDPLRFSYLLSGGCERPDE</sequence>
<evidence type="ECO:0000256" key="1">
    <source>
        <dbReference type="SAM" id="Phobius"/>
    </source>
</evidence>
<dbReference type="InterPro" id="IPR006813">
    <property type="entry name" value="Glyco_trans_17"/>
</dbReference>
<dbReference type="GO" id="GO:0006044">
    <property type="term" value="P:N-acetylglucosamine metabolic process"/>
    <property type="evidence" value="ECO:0007669"/>
    <property type="project" value="TreeGrafter"/>
</dbReference>
<keyword evidence="2" id="KW-0808">Transferase</keyword>
<gene>
    <name evidence="2" type="ORF">BCR39DRAFT_462679</name>
</gene>
<protein>
    <submittedName>
        <fullName evidence="2">Glycosyl transferase</fullName>
    </submittedName>
</protein>
<evidence type="ECO:0000313" key="2">
    <source>
        <dbReference type="EMBL" id="ORY34294.1"/>
    </source>
</evidence>
<dbReference type="GO" id="GO:0016020">
    <property type="term" value="C:membrane"/>
    <property type="evidence" value="ECO:0007669"/>
    <property type="project" value="InterPro"/>
</dbReference>
<dbReference type="OrthoDB" id="6474464at2759"/>